<dbReference type="Proteomes" id="UP000006461">
    <property type="component" value="Chromosome"/>
</dbReference>
<keyword evidence="1" id="KW-1133">Transmembrane helix</keyword>
<evidence type="ECO:0000313" key="3">
    <source>
        <dbReference type="Proteomes" id="UP000006461"/>
    </source>
</evidence>
<keyword evidence="1" id="KW-0812">Transmembrane</keyword>
<feature type="transmembrane region" description="Helical" evidence="1">
    <location>
        <begin position="79"/>
        <end position="102"/>
    </location>
</feature>
<dbReference type="HOGENOM" id="CLU_120441_0_0_11"/>
<dbReference type="eggNOG" id="COG1950">
    <property type="taxonomic scope" value="Bacteria"/>
</dbReference>
<dbReference type="OMA" id="LVHGFWW"/>
<dbReference type="PANTHER" id="PTHR37309:SF1">
    <property type="entry name" value="SLR0284 PROTEIN"/>
    <property type="match status" value="1"/>
</dbReference>
<dbReference type="OrthoDB" id="9810847at2"/>
<proteinExistence type="predicted"/>
<dbReference type="InterPro" id="IPR007165">
    <property type="entry name" value="Phage_holin_4_2"/>
</dbReference>
<feature type="transmembrane region" description="Helical" evidence="1">
    <location>
        <begin position="114"/>
        <end position="134"/>
    </location>
</feature>
<dbReference type="AlphaFoldDB" id="I4F5G2"/>
<dbReference type="KEGG" id="mmar:MODMU_5504"/>
<dbReference type="STRING" id="477641.MODMU_5504"/>
<keyword evidence="3" id="KW-1185">Reference proteome</keyword>
<dbReference type="Pfam" id="PF04020">
    <property type="entry name" value="Phage_holin_4_2"/>
    <property type="match status" value="1"/>
</dbReference>
<feature type="transmembrane region" description="Helical" evidence="1">
    <location>
        <begin position="12"/>
        <end position="33"/>
    </location>
</feature>
<organism evidence="2 3">
    <name type="scientific">Modestobacter italicus (strain DSM 44449 / CECT 9708 / BC 501)</name>
    <dbReference type="NCBI Taxonomy" id="2732864"/>
    <lineage>
        <taxon>Bacteria</taxon>
        <taxon>Bacillati</taxon>
        <taxon>Actinomycetota</taxon>
        <taxon>Actinomycetes</taxon>
        <taxon>Geodermatophilales</taxon>
        <taxon>Geodermatophilaceae</taxon>
        <taxon>Modestobacter</taxon>
    </lineage>
</organism>
<reference evidence="2 3" key="1">
    <citation type="journal article" date="2012" name="J. Bacteriol.">
        <title>Genome Sequence of Radiation-Resistant Modestobacter marinus Strain BC501, a Representative Actinobacterium That Thrives on Calcareous Stone Surfaces.</title>
        <authorList>
            <person name="Normand P."/>
            <person name="Gury J."/>
            <person name="Pujic P."/>
            <person name="Chouaia B."/>
            <person name="Crotti E."/>
            <person name="Brusetti L."/>
            <person name="Daffonchio D."/>
            <person name="Vacherie B."/>
            <person name="Barbe V."/>
            <person name="Medigue C."/>
            <person name="Calteau A."/>
            <person name="Ghodhbane-Gtari F."/>
            <person name="Essoussi I."/>
            <person name="Nouioui I."/>
            <person name="Abbassi-Ghozzi I."/>
            <person name="Gtari M."/>
        </authorList>
    </citation>
    <scope>NUCLEOTIDE SEQUENCE [LARGE SCALE GENOMIC DNA]</scope>
    <source>
        <strain evidence="3">BC 501</strain>
    </source>
</reference>
<dbReference type="EMBL" id="FO203431">
    <property type="protein sequence ID" value="CCH90875.1"/>
    <property type="molecule type" value="Genomic_DNA"/>
</dbReference>
<name>I4F5G2_MODI5</name>
<dbReference type="PANTHER" id="PTHR37309">
    <property type="entry name" value="SLR0284 PROTEIN"/>
    <property type="match status" value="1"/>
</dbReference>
<protein>
    <recommendedName>
        <fullName evidence="4">Phage holin family protein</fullName>
    </recommendedName>
</protein>
<keyword evidence="1" id="KW-0472">Membrane</keyword>
<sequence length="139" mass="14708">MIVINGRYRAVMAAIGKFVVRVVVLAVIIYAVTRLVDGISVDTAGGRYGEAGTYLWVALLFALVNSIIGPVLRLLSLPFVVLTLGLFLLVVNAALLGITAALSDRFSVDGIVPAVLGGFLIAVFSWIAELLLPLRVRAG</sequence>
<evidence type="ECO:0008006" key="4">
    <source>
        <dbReference type="Google" id="ProtNLM"/>
    </source>
</evidence>
<accession>I4F5G2</accession>
<evidence type="ECO:0000313" key="2">
    <source>
        <dbReference type="EMBL" id="CCH90875.1"/>
    </source>
</evidence>
<evidence type="ECO:0000256" key="1">
    <source>
        <dbReference type="SAM" id="Phobius"/>
    </source>
</evidence>
<gene>
    <name evidence="2" type="ordered locus">MODMU_5504</name>
</gene>
<feature type="transmembrane region" description="Helical" evidence="1">
    <location>
        <begin position="53"/>
        <end position="72"/>
    </location>
</feature>